<accession>A0A6A8MB37</accession>
<dbReference type="AlphaFoldDB" id="A0A6A8MB37"/>
<organism evidence="8">
    <name type="scientific">Baileyella intestinalis</name>
    <dbReference type="NCBI Taxonomy" id="2606709"/>
    <lineage>
        <taxon>Bacteria</taxon>
        <taxon>Bacillati</taxon>
        <taxon>Bacillota</taxon>
        <taxon>Clostridia</taxon>
        <taxon>Peptostreptococcales</taxon>
        <taxon>Anaerovoracaceae</taxon>
        <taxon>Baileyella</taxon>
    </lineage>
</organism>
<keyword evidence="3" id="KW-0285">Flavoprotein</keyword>
<dbReference type="GO" id="GO:0005886">
    <property type="term" value="C:plasma membrane"/>
    <property type="evidence" value="ECO:0007669"/>
    <property type="project" value="InterPro"/>
</dbReference>
<sequence>MKSKDNNFHNFVAPILVLVIICFVVTFALAMTYGVTKPIIDKNTLAAANEARAEIMPQADGKFEEVKTDHLVLEKNKVFVDDVYKASNGAGCVITVESSSYGGLLTAMVGIDKDGAITKVKVTNASDTPGVGTRAQEPGHLKQYNGLKKLGNEQIKSDPTVQHVSGASISSEAIHKAVFCALKQYNKMGGVK</sequence>
<keyword evidence="6" id="KW-1133">Transmembrane helix</keyword>
<keyword evidence="2" id="KW-0597">Phosphoprotein</keyword>
<keyword evidence="6" id="KW-0812">Transmembrane</keyword>
<dbReference type="PANTHER" id="PTHR36118">
    <property type="entry name" value="ION-TRANSLOCATING OXIDOREDUCTASE COMPLEX SUBUNIT G"/>
    <property type="match status" value="1"/>
</dbReference>
<keyword evidence="1" id="KW-0813">Transport</keyword>
<dbReference type="Pfam" id="PF04205">
    <property type="entry name" value="FMN_bind"/>
    <property type="match status" value="1"/>
</dbReference>
<dbReference type="InterPro" id="IPR007329">
    <property type="entry name" value="FMN-bd"/>
</dbReference>
<dbReference type="RefSeq" id="WP_154572035.1">
    <property type="nucleotide sequence ID" value="NZ_DBEZJY010000019.1"/>
</dbReference>
<evidence type="ECO:0000256" key="5">
    <source>
        <dbReference type="ARBA" id="ARBA00022982"/>
    </source>
</evidence>
<evidence type="ECO:0000259" key="7">
    <source>
        <dbReference type="SMART" id="SM00900"/>
    </source>
</evidence>
<proteinExistence type="predicted"/>
<dbReference type="SMART" id="SM00900">
    <property type="entry name" value="FMN_bind"/>
    <property type="match status" value="1"/>
</dbReference>
<evidence type="ECO:0000256" key="4">
    <source>
        <dbReference type="ARBA" id="ARBA00022643"/>
    </source>
</evidence>
<keyword evidence="5" id="KW-0249">Electron transport</keyword>
<dbReference type="GO" id="GO:0022900">
    <property type="term" value="P:electron transport chain"/>
    <property type="evidence" value="ECO:0007669"/>
    <property type="project" value="InterPro"/>
</dbReference>
<dbReference type="PANTHER" id="PTHR36118:SF1">
    <property type="entry name" value="ION-TRANSLOCATING OXIDOREDUCTASE COMPLEX SUBUNIT G"/>
    <property type="match status" value="1"/>
</dbReference>
<evidence type="ECO:0000256" key="3">
    <source>
        <dbReference type="ARBA" id="ARBA00022630"/>
    </source>
</evidence>
<dbReference type="GO" id="GO:0009055">
    <property type="term" value="F:electron transfer activity"/>
    <property type="evidence" value="ECO:0007669"/>
    <property type="project" value="InterPro"/>
</dbReference>
<evidence type="ECO:0000313" key="8">
    <source>
        <dbReference type="EMBL" id="MST68567.1"/>
    </source>
</evidence>
<evidence type="ECO:0000256" key="6">
    <source>
        <dbReference type="SAM" id="Phobius"/>
    </source>
</evidence>
<protein>
    <submittedName>
        <fullName evidence="8">FMN-binding protein</fullName>
    </submittedName>
</protein>
<name>A0A6A8MB37_9FIRM</name>
<reference evidence="8" key="1">
    <citation type="submission" date="2019-09" db="EMBL/GenBank/DDBJ databases">
        <title>In-depth cultivation of the pig gut microbiome towards novel bacterial diversity and tailored functional studies.</title>
        <authorList>
            <person name="Wylensek D."/>
            <person name="Hitch T.C.A."/>
            <person name="Clavel T."/>
        </authorList>
    </citation>
    <scope>NUCLEOTIDE SEQUENCE</scope>
    <source>
        <strain evidence="8">RF-744-FAT-WT-3</strain>
    </source>
</reference>
<dbReference type="GO" id="GO:0010181">
    <property type="term" value="F:FMN binding"/>
    <property type="evidence" value="ECO:0007669"/>
    <property type="project" value="InterPro"/>
</dbReference>
<evidence type="ECO:0000256" key="2">
    <source>
        <dbReference type="ARBA" id="ARBA00022553"/>
    </source>
</evidence>
<dbReference type="Gene3D" id="3.90.1010.20">
    <property type="match status" value="1"/>
</dbReference>
<dbReference type="PIRSF" id="PIRSF006091">
    <property type="entry name" value="E_trnsport_RnfG"/>
    <property type="match status" value="1"/>
</dbReference>
<dbReference type="EMBL" id="VUNB01000002">
    <property type="protein sequence ID" value="MST68567.1"/>
    <property type="molecule type" value="Genomic_DNA"/>
</dbReference>
<comment type="caution">
    <text evidence="8">The sequence shown here is derived from an EMBL/GenBank/DDBJ whole genome shotgun (WGS) entry which is preliminary data.</text>
</comment>
<keyword evidence="6" id="KW-0472">Membrane</keyword>
<evidence type="ECO:0000256" key="1">
    <source>
        <dbReference type="ARBA" id="ARBA00022448"/>
    </source>
</evidence>
<feature type="transmembrane region" description="Helical" evidence="6">
    <location>
        <begin position="12"/>
        <end position="35"/>
    </location>
</feature>
<keyword evidence="4" id="KW-0288">FMN</keyword>
<feature type="domain" description="FMN-binding" evidence="7">
    <location>
        <begin position="100"/>
        <end position="185"/>
    </location>
</feature>
<dbReference type="InterPro" id="IPR010209">
    <property type="entry name" value="Ion_transpt_RnfG/RsxG"/>
</dbReference>
<gene>
    <name evidence="8" type="ORF">FYJ66_03045</name>
</gene>